<dbReference type="PROSITE" id="PS50927">
    <property type="entry name" value="BULB_LECTIN"/>
    <property type="match status" value="1"/>
</dbReference>
<dbReference type="InterPro" id="IPR051343">
    <property type="entry name" value="G-type_lectin_kinases/EP1-like"/>
</dbReference>
<dbReference type="InterPro" id="IPR036426">
    <property type="entry name" value="Bulb-type_lectin_dom_sf"/>
</dbReference>
<keyword evidence="10" id="KW-0472">Membrane</keyword>
<dbReference type="InterPro" id="IPR001480">
    <property type="entry name" value="Bulb-type_lectin_dom"/>
</dbReference>
<proteinExistence type="predicted"/>
<evidence type="ECO:0000256" key="6">
    <source>
        <dbReference type="ARBA" id="ARBA00022840"/>
    </source>
</evidence>
<dbReference type="AlphaFoldDB" id="A0ABC8R0Y2"/>
<keyword evidence="3" id="KW-0732">Signal</keyword>
<dbReference type="GO" id="GO:0005524">
    <property type="term" value="F:ATP binding"/>
    <property type="evidence" value="ECO:0007669"/>
    <property type="project" value="UniProtKB-UniRule"/>
</dbReference>
<dbReference type="Pfam" id="PF00069">
    <property type="entry name" value="Pkinase"/>
    <property type="match status" value="1"/>
</dbReference>
<keyword evidence="2" id="KW-0808">Transferase</keyword>
<dbReference type="CDD" id="cd00028">
    <property type="entry name" value="B_lectin"/>
    <property type="match status" value="1"/>
</dbReference>
<gene>
    <name evidence="13" type="ORF">ILEXP_LOCUS5822</name>
</gene>
<dbReference type="FunFam" id="3.30.200.20:FF:000178">
    <property type="entry name" value="serine/threonine-protein kinase PBS1-like"/>
    <property type="match status" value="1"/>
</dbReference>
<evidence type="ECO:0000256" key="2">
    <source>
        <dbReference type="ARBA" id="ARBA00022679"/>
    </source>
</evidence>
<evidence type="ECO:0000259" key="11">
    <source>
        <dbReference type="PROSITE" id="PS50011"/>
    </source>
</evidence>
<evidence type="ECO:0000256" key="7">
    <source>
        <dbReference type="ARBA" id="ARBA00023180"/>
    </source>
</evidence>
<feature type="transmembrane region" description="Helical" evidence="10">
    <location>
        <begin position="526"/>
        <end position="550"/>
    </location>
</feature>
<dbReference type="Gene3D" id="1.10.510.10">
    <property type="entry name" value="Transferase(Phosphotransferase) domain 1"/>
    <property type="match status" value="1"/>
</dbReference>
<dbReference type="InterPro" id="IPR011009">
    <property type="entry name" value="Kinase-like_dom_sf"/>
</dbReference>
<evidence type="ECO:0000256" key="1">
    <source>
        <dbReference type="ARBA" id="ARBA00022536"/>
    </source>
</evidence>
<evidence type="ECO:0000259" key="12">
    <source>
        <dbReference type="PROSITE" id="PS50927"/>
    </source>
</evidence>
<keyword evidence="14" id="KW-1185">Reference proteome</keyword>
<keyword evidence="1" id="KW-0245">EGF-like domain</keyword>
<evidence type="ECO:0000256" key="3">
    <source>
        <dbReference type="ARBA" id="ARBA00022729"/>
    </source>
</evidence>
<sequence length="955" mass="104912">PEISVGSRLYPKLMLATNVIPLYLGHQSVSCWYGERKRDFLVVNGEPTSRIGEKIWRKPEQTNSNLIRTFPFIPFMFFPSSSPYMGFLLFFLTLSLSSALVFGLPLSEFVYPNFTASNLRFIDTTGTFLFSPNGTFKAAMFNPGTEQTNYYLCVIHVASSTIMWSANRDAAASQSGKMILTVNGINITDQYGNFIWSTPPLKASVSALQLTEMGNLVLLDQLNGTLWESFHYPTDTIVIGQHLPVGMVISSAVSDSNLSTGDYKLVITASDAILQWQGLTYWKLSMDSKAYRYSNIAVEYMAINQTGLCLFGKNESRAIIQVTLLPSDFRIAKLDVSGQFIVSSFSVADQKQEFVGPVDECRLPFICGRVSLCTDDIASDTPVCSCPSNFHVSSQYSNDCVPSGDLYYLPVSCNSINNGSNLKSTSLSYLGLGYGMDYFANDFTMPIKYGVSLLACQDLCSADCSCLGIFHENSSGSCYVLLHELGSIMSSTTNDTDLLGFVKTLVRDSPANFHNSNKFSGQTQKFPLVALVLLPFTGFSLLVAVGFLLWRRHRLTTTGKAKVVNQNSPSSGDLEAFSIPGLPIRFEYEDLEAATDNFTTQIGSGGFGAVYKGALPDKSLVAVKKITNVGAQGKKDFCTEIAIIGNVNHINLVKLKGFCAQERQRLLVYEYMNRGSLDRTLFGNGAVLEWQERVEIALGTARGLAYLHSGCQQKIIHCDVKPENILLHDSFQAKISDFGLSKLLSPEQSSLFTTMRGTRGYLAPEWLTNSAISDKTDVYSFGMVLLELVSGRKNCSPRTHSHSMEGDNSGGGHSSSSSGTGLVYFPLCALEMHEQGRYLELADPRLEGRVTSYEVEKLVCVALCCVHEEPALRPTMVSVVGMLEGVIPLTKPRAESLNFLRFYGRRCAEASTIEETNGQSDIMFYQQANTSPTCSRSGSNILLSYVSSQQISGPR</sequence>
<dbReference type="Gene3D" id="3.30.200.20">
    <property type="entry name" value="Phosphorylase Kinase, domain 1"/>
    <property type="match status" value="1"/>
</dbReference>
<keyword evidence="5" id="KW-0418">Kinase</keyword>
<comment type="caution">
    <text evidence="13">The sequence shown here is derived from an EMBL/GenBank/DDBJ whole genome shotgun (WGS) entry which is preliminary data.</text>
</comment>
<dbReference type="FunFam" id="2.90.10.10:FF:000023">
    <property type="entry name" value="G-type lectin S-receptor-like serine/threonine-protein kinase"/>
    <property type="match status" value="1"/>
</dbReference>
<feature type="region of interest" description="Disordered" evidence="9">
    <location>
        <begin position="796"/>
        <end position="817"/>
    </location>
</feature>
<dbReference type="PROSITE" id="PS50011">
    <property type="entry name" value="PROTEIN_KINASE_DOM"/>
    <property type="match status" value="1"/>
</dbReference>
<dbReference type="PANTHER" id="PTHR47976:SF52">
    <property type="entry name" value="PROTEIN KINASE DOMAIN-CONTAINING PROTEIN"/>
    <property type="match status" value="1"/>
</dbReference>
<dbReference type="FunFam" id="1.10.510.10:FF:000589">
    <property type="entry name" value="Serine/threonine-protein kinase"/>
    <property type="match status" value="1"/>
</dbReference>
<dbReference type="SUPFAM" id="SSF51110">
    <property type="entry name" value="alpha-D-mannose-specific plant lectins"/>
    <property type="match status" value="1"/>
</dbReference>
<dbReference type="InterPro" id="IPR000719">
    <property type="entry name" value="Prot_kinase_dom"/>
</dbReference>
<evidence type="ECO:0000256" key="10">
    <source>
        <dbReference type="SAM" id="Phobius"/>
    </source>
</evidence>
<keyword evidence="6 8" id="KW-0067">ATP-binding</keyword>
<evidence type="ECO:0000256" key="8">
    <source>
        <dbReference type="PROSITE-ProRule" id="PRU10141"/>
    </source>
</evidence>
<dbReference type="Pfam" id="PF01453">
    <property type="entry name" value="B_lectin"/>
    <property type="match status" value="1"/>
</dbReference>
<reference evidence="13 14" key="1">
    <citation type="submission" date="2024-02" db="EMBL/GenBank/DDBJ databases">
        <authorList>
            <person name="Vignale AGUSTIN F."/>
            <person name="Sosa J E."/>
            <person name="Modenutti C."/>
        </authorList>
    </citation>
    <scope>NUCLEOTIDE SEQUENCE [LARGE SCALE GENOMIC DNA]</scope>
</reference>
<dbReference type="SMART" id="SM00108">
    <property type="entry name" value="B_lectin"/>
    <property type="match status" value="1"/>
</dbReference>
<feature type="non-terminal residue" evidence="13">
    <location>
        <position position="1"/>
    </location>
</feature>
<dbReference type="CDD" id="cd14066">
    <property type="entry name" value="STKc_IRAK"/>
    <property type="match status" value="1"/>
</dbReference>
<evidence type="ECO:0000256" key="4">
    <source>
        <dbReference type="ARBA" id="ARBA00022741"/>
    </source>
</evidence>
<evidence type="ECO:0000256" key="5">
    <source>
        <dbReference type="ARBA" id="ARBA00022777"/>
    </source>
</evidence>
<dbReference type="PROSITE" id="PS00108">
    <property type="entry name" value="PROTEIN_KINASE_ST"/>
    <property type="match status" value="1"/>
</dbReference>
<keyword evidence="10" id="KW-1133">Transmembrane helix</keyword>
<feature type="domain" description="Protein kinase" evidence="11">
    <location>
        <begin position="596"/>
        <end position="887"/>
    </location>
</feature>
<dbReference type="InterPro" id="IPR017441">
    <property type="entry name" value="Protein_kinase_ATP_BS"/>
</dbReference>
<dbReference type="SUPFAM" id="SSF56112">
    <property type="entry name" value="Protein kinase-like (PK-like)"/>
    <property type="match status" value="1"/>
</dbReference>
<feature type="domain" description="Bulb-type lectin" evidence="12">
    <location>
        <begin position="113"/>
        <end position="231"/>
    </location>
</feature>
<dbReference type="Gene3D" id="2.90.10.30">
    <property type="match status" value="1"/>
</dbReference>
<protein>
    <recommendedName>
        <fullName evidence="15">Non-specific serine/threonine protein kinase</fullName>
    </recommendedName>
</protein>
<evidence type="ECO:0000313" key="14">
    <source>
        <dbReference type="Proteomes" id="UP001642360"/>
    </source>
</evidence>
<dbReference type="InterPro" id="IPR008271">
    <property type="entry name" value="Ser/Thr_kinase_AS"/>
</dbReference>
<keyword evidence="4 8" id="KW-0547">Nucleotide-binding</keyword>
<feature type="binding site" evidence="8">
    <location>
        <position position="625"/>
    </location>
    <ligand>
        <name>ATP</name>
        <dbReference type="ChEBI" id="CHEBI:30616"/>
    </ligand>
</feature>
<dbReference type="Proteomes" id="UP001642360">
    <property type="component" value="Unassembled WGS sequence"/>
</dbReference>
<feature type="transmembrane region" description="Helical" evidence="10">
    <location>
        <begin position="84"/>
        <end position="106"/>
    </location>
</feature>
<dbReference type="GO" id="GO:0016301">
    <property type="term" value="F:kinase activity"/>
    <property type="evidence" value="ECO:0007669"/>
    <property type="project" value="UniProtKB-KW"/>
</dbReference>
<accession>A0ABC8R0Y2</accession>
<dbReference type="PROSITE" id="PS00107">
    <property type="entry name" value="PROTEIN_KINASE_ATP"/>
    <property type="match status" value="1"/>
</dbReference>
<dbReference type="EMBL" id="CAUOFW020000892">
    <property type="protein sequence ID" value="CAK9138473.1"/>
    <property type="molecule type" value="Genomic_DNA"/>
</dbReference>
<evidence type="ECO:0000256" key="9">
    <source>
        <dbReference type="SAM" id="MobiDB-lite"/>
    </source>
</evidence>
<keyword evidence="7" id="KW-0325">Glycoprotein</keyword>
<dbReference type="SMART" id="SM00220">
    <property type="entry name" value="S_TKc"/>
    <property type="match status" value="1"/>
</dbReference>
<evidence type="ECO:0000313" key="13">
    <source>
        <dbReference type="EMBL" id="CAK9138473.1"/>
    </source>
</evidence>
<evidence type="ECO:0008006" key="15">
    <source>
        <dbReference type="Google" id="ProtNLM"/>
    </source>
</evidence>
<name>A0ABC8R0Y2_9AQUA</name>
<organism evidence="13 14">
    <name type="scientific">Ilex paraguariensis</name>
    <name type="common">yerba mate</name>
    <dbReference type="NCBI Taxonomy" id="185542"/>
    <lineage>
        <taxon>Eukaryota</taxon>
        <taxon>Viridiplantae</taxon>
        <taxon>Streptophyta</taxon>
        <taxon>Embryophyta</taxon>
        <taxon>Tracheophyta</taxon>
        <taxon>Spermatophyta</taxon>
        <taxon>Magnoliopsida</taxon>
        <taxon>eudicotyledons</taxon>
        <taxon>Gunneridae</taxon>
        <taxon>Pentapetalae</taxon>
        <taxon>asterids</taxon>
        <taxon>campanulids</taxon>
        <taxon>Aquifoliales</taxon>
        <taxon>Aquifoliaceae</taxon>
        <taxon>Ilex</taxon>
    </lineage>
</organism>
<dbReference type="PANTHER" id="PTHR47976">
    <property type="entry name" value="G-TYPE LECTIN S-RECEPTOR-LIKE SERINE/THREONINE-PROTEIN KINASE SD2-5"/>
    <property type="match status" value="1"/>
</dbReference>
<keyword evidence="10" id="KW-0812">Transmembrane</keyword>